<dbReference type="HOGENOM" id="CLU_1292462_0_0_7"/>
<reference evidence="2 3" key="1">
    <citation type="journal article" date="2014" name="Nature">
        <title>An environmental bacterial taxon with a large and distinct metabolic repertoire.</title>
        <authorList>
            <person name="Wilson M.C."/>
            <person name="Mori T."/>
            <person name="Ruckert C."/>
            <person name="Uria A.R."/>
            <person name="Helf M.J."/>
            <person name="Takada K."/>
            <person name="Gernert C."/>
            <person name="Steffens U.A."/>
            <person name="Heycke N."/>
            <person name="Schmitt S."/>
            <person name="Rinke C."/>
            <person name="Helfrich E.J."/>
            <person name="Brachmann A.O."/>
            <person name="Gurgui C."/>
            <person name="Wakimoto T."/>
            <person name="Kracht M."/>
            <person name="Crusemann M."/>
            <person name="Hentschel U."/>
            <person name="Abe I."/>
            <person name="Matsunaga S."/>
            <person name="Kalinowski J."/>
            <person name="Takeyama H."/>
            <person name="Piel J."/>
        </authorList>
    </citation>
    <scope>NUCLEOTIDE SEQUENCE [LARGE SCALE GENOMIC DNA]</scope>
    <source>
        <strain evidence="3">TSY1</strain>
    </source>
</reference>
<dbReference type="Gene3D" id="3.40.1740.10">
    <property type="entry name" value="VC0467-like"/>
    <property type="match status" value="1"/>
</dbReference>
<comment type="similarity">
    <text evidence="1">Belongs to the UPF0301 (AlgH) family.</text>
</comment>
<gene>
    <name evidence="2" type="ORF">ETSY1_19620</name>
</gene>
<dbReference type="PATRIC" id="fig|1429438.4.peg.3823"/>
<sequence length="213" mass="23728">MAITALLITLLAIPARPLTPEPSSASVLSQAALKSGALPFEAKLAPGTFLVASRRLRDPNFAKTVIFLIAYDERGAQGFVINRPSPIRVSRVLPKLQKSKVPSPYIYLGGPVAQKQMRILVQTDKPSEDMQRVLDNVYMSGSPDLLEQLTTQTTPAPRFRTFAGYAGWAPGQLEREIERGGWHIFRAEVDAIFDPESDSVWPKLIRKRDLKWM</sequence>
<keyword evidence="3" id="KW-1185">Reference proteome</keyword>
<dbReference type="Proteomes" id="UP000019141">
    <property type="component" value="Unassembled WGS sequence"/>
</dbReference>
<organism evidence="2 3">
    <name type="scientific">Entotheonella factor</name>
    <dbReference type="NCBI Taxonomy" id="1429438"/>
    <lineage>
        <taxon>Bacteria</taxon>
        <taxon>Pseudomonadati</taxon>
        <taxon>Nitrospinota/Tectimicrobiota group</taxon>
        <taxon>Candidatus Tectimicrobiota</taxon>
        <taxon>Candidatus Entotheonellia</taxon>
        <taxon>Candidatus Entotheonellales</taxon>
        <taxon>Candidatus Entotheonellaceae</taxon>
        <taxon>Candidatus Entotheonella</taxon>
    </lineage>
</organism>
<proteinExistence type="inferred from homology"/>
<accession>W4LKJ3</accession>
<dbReference type="EMBL" id="AZHW01000574">
    <property type="protein sequence ID" value="ETW98225.1"/>
    <property type="molecule type" value="Genomic_DNA"/>
</dbReference>
<dbReference type="PANTHER" id="PTHR30327:SF1">
    <property type="entry name" value="UPF0301 PROTEIN YQGE"/>
    <property type="match status" value="1"/>
</dbReference>
<dbReference type="Pfam" id="PF02622">
    <property type="entry name" value="DUF179"/>
    <property type="match status" value="1"/>
</dbReference>
<evidence type="ECO:0000313" key="3">
    <source>
        <dbReference type="Proteomes" id="UP000019141"/>
    </source>
</evidence>
<dbReference type="SUPFAM" id="SSF143456">
    <property type="entry name" value="VC0467-like"/>
    <property type="match status" value="1"/>
</dbReference>
<dbReference type="GO" id="GO:0005829">
    <property type="term" value="C:cytosol"/>
    <property type="evidence" value="ECO:0007669"/>
    <property type="project" value="TreeGrafter"/>
</dbReference>
<evidence type="ECO:0000256" key="1">
    <source>
        <dbReference type="ARBA" id="ARBA00009600"/>
    </source>
</evidence>
<dbReference type="PANTHER" id="PTHR30327">
    <property type="entry name" value="UNCHARACTERIZED PROTEIN YQGE"/>
    <property type="match status" value="1"/>
</dbReference>
<dbReference type="AlphaFoldDB" id="W4LKJ3"/>
<name>W4LKJ3_ENTF1</name>
<protein>
    <submittedName>
        <fullName evidence="2">Uncharacterized protein</fullName>
    </submittedName>
</protein>
<comment type="caution">
    <text evidence="2">The sequence shown here is derived from an EMBL/GenBank/DDBJ whole genome shotgun (WGS) entry which is preliminary data.</text>
</comment>
<dbReference type="InterPro" id="IPR003774">
    <property type="entry name" value="AlgH-like"/>
</dbReference>
<evidence type="ECO:0000313" key="2">
    <source>
        <dbReference type="EMBL" id="ETW98225.1"/>
    </source>
</evidence>